<dbReference type="SUPFAM" id="SSF81301">
    <property type="entry name" value="Nucleotidyltransferase"/>
    <property type="match status" value="1"/>
</dbReference>
<evidence type="ECO:0000259" key="9">
    <source>
        <dbReference type="Pfam" id="PF01743"/>
    </source>
</evidence>
<feature type="domain" description="Poly A polymerase head" evidence="9">
    <location>
        <begin position="35"/>
        <end position="156"/>
    </location>
</feature>
<dbReference type="Pfam" id="PF12627">
    <property type="entry name" value="PolyA_pol_RNAbd"/>
    <property type="match status" value="1"/>
</dbReference>
<organism evidence="11 12">
    <name type="scientific">Leptospira hartskeerlii</name>
    <dbReference type="NCBI Taxonomy" id="2023177"/>
    <lineage>
        <taxon>Bacteria</taxon>
        <taxon>Pseudomonadati</taxon>
        <taxon>Spirochaetota</taxon>
        <taxon>Spirochaetia</taxon>
        <taxon>Leptospirales</taxon>
        <taxon>Leptospiraceae</taxon>
        <taxon>Leptospira</taxon>
    </lineage>
</organism>
<keyword evidence="12" id="KW-1185">Reference proteome</keyword>
<dbReference type="CDD" id="cd05398">
    <property type="entry name" value="NT_ClassII-CCAase"/>
    <property type="match status" value="1"/>
</dbReference>
<dbReference type="AlphaFoldDB" id="A0A2M9XC43"/>
<keyword evidence="6" id="KW-0547">Nucleotide-binding</keyword>
<evidence type="ECO:0000256" key="1">
    <source>
        <dbReference type="ARBA" id="ARBA00001946"/>
    </source>
</evidence>
<evidence type="ECO:0000256" key="5">
    <source>
        <dbReference type="ARBA" id="ARBA00022723"/>
    </source>
</evidence>
<protein>
    <submittedName>
        <fullName evidence="11">Poly-A polymerase</fullName>
    </submittedName>
</protein>
<evidence type="ECO:0000256" key="8">
    <source>
        <dbReference type="RuleBase" id="RU003953"/>
    </source>
</evidence>
<feature type="domain" description="tRNA nucleotidyltransferase/poly(A) polymerase RNA and SrmB- binding" evidence="10">
    <location>
        <begin position="183"/>
        <end position="236"/>
    </location>
</feature>
<dbReference type="InterPro" id="IPR050264">
    <property type="entry name" value="Bact_CCA-adding_enz_type3_sf"/>
</dbReference>
<evidence type="ECO:0000256" key="2">
    <source>
        <dbReference type="ARBA" id="ARBA00022679"/>
    </source>
</evidence>
<dbReference type="InterPro" id="IPR043519">
    <property type="entry name" value="NT_sf"/>
</dbReference>
<keyword evidence="7" id="KW-0460">Magnesium</keyword>
<dbReference type="SUPFAM" id="SSF81891">
    <property type="entry name" value="Poly A polymerase C-terminal region-like"/>
    <property type="match status" value="1"/>
</dbReference>
<accession>A0A2M9XC43</accession>
<keyword evidence="2 8" id="KW-0808">Transferase</keyword>
<dbReference type="PANTHER" id="PTHR46173:SF1">
    <property type="entry name" value="CCA TRNA NUCLEOTIDYLTRANSFERASE 1, MITOCHONDRIAL"/>
    <property type="match status" value="1"/>
</dbReference>
<evidence type="ECO:0000256" key="4">
    <source>
        <dbReference type="ARBA" id="ARBA00022695"/>
    </source>
</evidence>
<dbReference type="RefSeq" id="WP_100707192.1">
    <property type="nucleotide sequence ID" value="NZ_NPDL01000005.1"/>
</dbReference>
<evidence type="ECO:0000313" key="11">
    <source>
        <dbReference type="EMBL" id="PJZ25122.1"/>
    </source>
</evidence>
<keyword evidence="3" id="KW-0819">tRNA processing</keyword>
<dbReference type="GO" id="GO:0008033">
    <property type="term" value="P:tRNA processing"/>
    <property type="evidence" value="ECO:0007669"/>
    <property type="project" value="UniProtKB-KW"/>
</dbReference>
<comment type="cofactor">
    <cofactor evidence="1">
        <name>Mg(2+)</name>
        <dbReference type="ChEBI" id="CHEBI:18420"/>
    </cofactor>
</comment>
<dbReference type="GO" id="GO:0046872">
    <property type="term" value="F:metal ion binding"/>
    <property type="evidence" value="ECO:0007669"/>
    <property type="project" value="UniProtKB-KW"/>
</dbReference>
<dbReference type="InterPro" id="IPR002646">
    <property type="entry name" value="PolA_pol_head_dom"/>
</dbReference>
<evidence type="ECO:0000256" key="7">
    <source>
        <dbReference type="ARBA" id="ARBA00022842"/>
    </source>
</evidence>
<name>A0A2M9XC43_9LEPT</name>
<comment type="similarity">
    <text evidence="8">Belongs to the tRNA nucleotidyltransferase/poly(A) polymerase family.</text>
</comment>
<dbReference type="EMBL" id="NPDN01000006">
    <property type="protein sequence ID" value="PJZ25122.1"/>
    <property type="molecule type" value="Genomic_DNA"/>
</dbReference>
<evidence type="ECO:0000256" key="3">
    <source>
        <dbReference type="ARBA" id="ARBA00022694"/>
    </source>
</evidence>
<dbReference type="Gene3D" id="3.30.460.10">
    <property type="entry name" value="Beta Polymerase, domain 2"/>
    <property type="match status" value="1"/>
</dbReference>
<dbReference type="PANTHER" id="PTHR46173">
    <property type="entry name" value="CCA TRNA NUCLEOTIDYLTRANSFERASE 1, MITOCHONDRIAL"/>
    <property type="match status" value="1"/>
</dbReference>
<keyword evidence="5" id="KW-0479">Metal-binding</keyword>
<dbReference type="Pfam" id="PF01743">
    <property type="entry name" value="PolyA_pol"/>
    <property type="match status" value="1"/>
</dbReference>
<sequence length="431" mass="49444">MMNSDPKQLISQIPSPSLEDLIEISTIIRNHGGEAYLVGGSVRDLILNKIPHEYDLAVSIHPEEIQKIFKRTVPTGIKHGTITVLFHDRSYELTTFRKDEDYLDGRRPETVQFGVSLSEDLKRRDFTMNSLALDLQKKTLVDEHSGLEDIQNSLIRTIGNPVSRFTEDGLRPVRAIRFVSTLGFMIHPETAEAIDACRQITGKVSPERIHDEFLKILKSKNPIGGLDLLRKHKTLELFSKTKLYSGDWEKHKNGFSKLLQASEKSKIAYFLISCFSEQTWLSESNIFFKELKFSNQRTKDSQFLVRTLYSLIQQKEELRTSPGLRAHLLHPIAQYAGKKDLWDWCLELSFLWSAFLNEEAFWLASAEQEWKKSPPLLLSDLTIDGNLIREKFPELPAPKLGEALRSSLLSVLQDPSLNSEEFLLDQIRKSY</sequence>
<keyword evidence="8" id="KW-0694">RNA-binding</keyword>
<evidence type="ECO:0000256" key="6">
    <source>
        <dbReference type="ARBA" id="ARBA00022741"/>
    </source>
</evidence>
<dbReference type="OrthoDB" id="9805698at2"/>
<dbReference type="GO" id="GO:0000049">
    <property type="term" value="F:tRNA binding"/>
    <property type="evidence" value="ECO:0007669"/>
    <property type="project" value="TreeGrafter"/>
</dbReference>
<dbReference type="Gene3D" id="1.10.3090.10">
    <property type="entry name" value="cca-adding enzyme, domain 2"/>
    <property type="match status" value="1"/>
</dbReference>
<comment type="caution">
    <text evidence="11">The sequence shown here is derived from an EMBL/GenBank/DDBJ whole genome shotgun (WGS) entry which is preliminary data.</text>
</comment>
<dbReference type="GO" id="GO:0016779">
    <property type="term" value="F:nucleotidyltransferase activity"/>
    <property type="evidence" value="ECO:0007669"/>
    <property type="project" value="UniProtKB-KW"/>
</dbReference>
<keyword evidence="4" id="KW-0548">Nucleotidyltransferase</keyword>
<dbReference type="GO" id="GO:0000166">
    <property type="term" value="F:nucleotide binding"/>
    <property type="evidence" value="ECO:0007669"/>
    <property type="project" value="UniProtKB-KW"/>
</dbReference>
<proteinExistence type="inferred from homology"/>
<reference evidence="11 12" key="1">
    <citation type="submission" date="2017-07" db="EMBL/GenBank/DDBJ databases">
        <title>Leptospira spp. isolated from tropical soils.</title>
        <authorList>
            <person name="Thibeaux R."/>
            <person name="Iraola G."/>
            <person name="Ferres I."/>
            <person name="Bierque E."/>
            <person name="Girault D."/>
            <person name="Soupe-Gilbert M.-E."/>
            <person name="Picardeau M."/>
            <person name="Goarant C."/>
        </authorList>
    </citation>
    <scope>NUCLEOTIDE SEQUENCE [LARGE SCALE GENOMIC DNA]</scope>
    <source>
        <strain evidence="11 12">MCA1-C-A1</strain>
    </source>
</reference>
<dbReference type="Proteomes" id="UP000232196">
    <property type="component" value="Unassembled WGS sequence"/>
</dbReference>
<dbReference type="InterPro" id="IPR032828">
    <property type="entry name" value="PolyA_RNA-bd"/>
</dbReference>
<evidence type="ECO:0000259" key="10">
    <source>
        <dbReference type="Pfam" id="PF12627"/>
    </source>
</evidence>
<evidence type="ECO:0000313" key="12">
    <source>
        <dbReference type="Proteomes" id="UP000232196"/>
    </source>
</evidence>
<gene>
    <name evidence="11" type="ORF">CH357_13010</name>
</gene>